<proteinExistence type="predicted"/>
<dbReference type="AlphaFoldDB" id="A0A0K2TG80"/>
<reference evidence="1" key="1">
    <citation type="submission" date="2014-05" db="EMBL/GenBank/DDBJ databases">
        <authorList>
            <person name="Chronopoulou M."/>
        </authorList>
    </citation>
    <scope>NUCLEOTIDE SEQUENCE</scope>
    <source>
        <tissue evidence="1">Whole organism</tissue>
    </source>
</reference>
<protein>
    <submittedName>
        <fullName evidence="1">Uncharacterized protein</fullName>
    </submittedName>
</protein>
<accession>A0A0K2TG80</accession>
<dbReference type="EMBL" id="HACA01007643">
    <property type="protein sequence ID" value="CDW25004.1"/>
    <property type="molecule type" value="Transcribed_RNA"/>
</dbReference>
<sequence>MANFPILRRKLETTLSPHYTIFLDCSFMISYDFDFFFLYIY</sequence>
<evidence type="ECO:0000313" key="1">
    <source>
        <dbReference type="EMBL" id="CDW25004.1"/>
    </source>
</evidence>
<organism evidence="1">
    <name type="scientific">Lepeophtheirus salmonis</name>
    <name type="common">Salmon louse</name>
    <name type="synonym">Caligus salmonis</name>
    <dbReference type="NCBI Taxonomy" id="72036"/>
    <lineage>
        <taxon>Eukaryota</taxon>
        <taxon>Metazoa</taxon>
        <taxon>Ecdysozoa</taxon>
        <taxon>Arthropoda</taxon>
        <taxon>Crustacea</taxon>
        <taxon>Multicrustacea</taxon>
        <taxon>Hexanauplia</taxon>
        <taxon>Copepoda</taxon>
        <taxon>Siphonostomatoida</taxon>
        <taxon>Caligidae</taxon>
        <taxon>Lepeophtheirus</taxon>
    </lineage>
</organism>
<name>A0A0K2TG80_LEPSM</name>